<organism evidence="7 8">
    <name type="scientific">Salix dunnii</name>
    <dbReference type="NCBI Taxonomy" id="1413687"/>
    <lineage>
        <taxon>Eukaryota</taxon>
        <taxon>Viridiplantae</taxon>
        <taxon>Streptophyta</taxon>
        <taxon>Embryophyta</taxon>
        <taxon>Tracheophyta</taxon>
        <taxon>Spermatophyta</taxon>
        <taxon>Magnoliopsida</taxon>
        <taxon>eudicotyledons</taxon>
        <taxon>Gunneridae</taxon>
        <taxon>Pentapetalae</taxon>
        <taxon>rosids</taxon>
        <taxon>fabids</taxon>
        <taxon>Malpighiales</taxon>
        <taxon>Salicaceae</taxon>
        <taxon>Saliceae</taxon>
        <taxon>Salix</taxon>
    </lineage>
</organism>
<reference evidence="7 8" key="1">
    <citation type="submission" date="2020-10" db="EMBL/GenBank/DDBJ databases">
        <title>Plant Genome Project.</title>
        <authorList>
            <person name="Zhang R.-G."/>
        </authorList>
    </citation>
    <scope>NUCLEOTIDE SEQUENCE [LARGE SCALE GENOMIC DNA]</scope>
    <source>
        <strain evidence="7">FAFU-HL-1</strain>
        <tissue evidence="7">Leaf</tissue>
    </source>
</reference>
<gene>
    <name evidence="7" type="ORF">SADUNF_Sadunf06G0208100</name>
</gene>
<feature type="domain" description="PB1" evidence="6">
    <location>
        <begin position="276"/>
        <end position="355"/>
    </location>
</feature>
<dbReference type="Gene3D" id="1.25.40.10">
    <property type="entry name" value="Tetratricopeptide repeat domain"/>
    <property type="match status" value="1"/>
</dbReference>
<dbReference type="Pfam" id="PF00564">
    <property type="entry name" value="PB1"/>
    <property type="match status" value="1"/>
</dbReference>
<name>A0A835K5N1_9ROSI</name>
<dbReference type="InterPro" id="IPR000270">
    <property type="entry name" value="PB1_dom"/>
</dbReference>
<evidence type="ECO:0000256" key="1">
    <source>
        <dbReference type="ARBA" id="ARBA00011726"/>
    </source>
</evidence>
<accession>A0A835K5N1</accession>
<sequence>MGKPTGKKKNPGTATPPASPRTTGDMRQTKSSKAFDEDTAIFINMSQELKEEGNKLFQRRDHEGAMLKYEKALKLLPRNHIDVAYLRTNMAACYMQMGLGEYPRAINECNLALEVAPKYSKALLKRARCYEALNRLDLAFRDVNNVLSMEPNNMTGLEILESVKKAMSEKGISFDEKLIGLDNVDETGVARLRKVVKEKLKKKKKISGKGEKKIGGKGEEKNVTGKVEEKKVANKDKVFVREKKVVPVVKDKEVVMKTIEEEKVVTKDVKGEKVIDKTVKLVFGEDIRWARLPANCSIGLLRDIVRDRFPGLNGVLMKYRDPEGDLITITTNDELRLAESSSGAQGSLRFYVVEVGLDQEPAYEGMKIEDEVHEDAKKTSDVVENGNVGESLEVEKGSNRIDDWIVQFARLFKNHVGFDSDSYLDLHELGMKLYSEAMEDTVTSEDAQELFDIAADKFQEMAALALFNWGNVHMSRARKQIFYSEDGSRETVLAQVKIAYEWAKKEYMKAGTRYQEALRIKPDFYEGLLAFGQQQFEQAKLCWCHAIGSKIDLESGPSEEVLDLYNKAEDSMERGMQMWEEMEEQRLNGLSKFDKYKDQLQKMGLDGLLRDPSPEEAAEQAANMSSQIYLLWGTMLYERSVVEYKLELPTWEECLEVSVEKFELAGASPTDIAVMIKNHCSNSTALEGLGFKVDEIVQAWNEMYDAKRWEIGVPSFRLEPLFRRRVPKLHDIKYDYYKSRYVLFYTVTLGTLFALDGKQWKHAGYSYSGRAAAYAFGNIDPTNITRVFLLGPSHHFFTRKCALSTATVYKTPIGDLPIDLEVIEELKATGKFELMDLRVDEAEHSMEMHLPYLAKIFEGHPVKVVPILVGAVNADNEAMYGRLLANYVDDPTNFFSVSSDFCHWGSRFHYAHYDKKCGPIHKSIEALDKMGMDIIETGNADAFKQYLSEYGNTICGRHPISVFLHMLRNCSTKIRIKFLRYEQSSQCKTMRDSSVSYASAAAKVDA</sequence>
<evidence type="ECO:0000259" key="6">
    <source>
        <dbReference type="PROSITE" id="PS51745"/>
    </source>
</evidence>
<dbReference type="CDD" id="cd05992">
    <property type="entry name" value="PB1"/>
    <property type="match status" value="1"/>
</dbReference>
<feature type="repeat" description="TPR" evidence="4">
    <location>
        <begin position="46"/>
        <end position="79"/>
    </location>
</feature>
<evidence type="ECO:0000256" key="4">
    <source>
        <dbReference type="PROSITE-ProRule" id="PRU00339"/>
    </source>
</evidence>
<dbReference type="InterPro" id="IPR011990">
    <property type="entry name" value="TPR-like_helical_dom_sf"/>
</dbReference>
<dbReference type="Proteomes" id="UP000657918">
    <property type="component" value="Unassembled WGS sequence"/>
</dbReference>
<feature type="compositionally biased region" description="Basic residues" evidence="5">
    <location>
        <begin position="1"/>
        <end position="10"/>
    </location>
</feature>
<evidence type="ECO:0000256" key="5">
    <source>
        <dbReference type="SAM" id="MobiDB-lite"/>
    </source>
</evidence>
<dbReference type="InterPro" id="IPR002737">
    <property type="entry name" value="MEMO1_fam"/>
</dbReference>
<dbReference type="PANTHER" id="PTHR46183">
    <property type="entry name" value="PROTEIN CLMP1"/>
    <property type="match status" value="1"/>
</dbReference>
<evidence type="ECO:0000256" key="3">
    <source>
        <dbReference type="ARBA" id="ARBA00022803"/>
    </source>
</evidence>
<comment type="subunit">
    <text evidence="1">Homodimers and heterodimers.</text>
</comment>
<protein>
    <recommendedName>
        <fullName evidence="6">PB1 domain-containing protein</fullName>
    </recommendedName>
</protein>
<dbReference type="AlphaFoldDB" id="A0A835K5N1"/>
<dbReference type="PROSITE" id="PS51745">
    <property type="entry name" value="PB1"/>
    <property type="match status" value="1"/>
</dbReference>
<feature type="compositionally biased region" description="Polar residues" evidence="5">
    <location>
        <begin position="20"/>
        <end position="32"/>
    </location>
</feature>
<keyword evidence="3 4" id="KW-0802">TPR repeat</keyword>
<evidence type="ECO:0000256" key="2">
    <source>
        <dbReference type="ARBA" id="ARBA00022737"/>
    </source>
</evidence>
<dbReference type="NCBIfam" id="TIGR04336">
    <property type="entry name" value="AmmeMemoSam_B"/>
    <property type="match status" value="1"/>
</dbReference>
<dbReference type="InterPro" id="IPR044517">
    <property type="entry name" value="PHOX1-4"/>
</dbReference>
<proteinExistence type="inferred from homology"/>
<feature type="repeat" description="TPR" evidence="4">
    <location>
        <begin position="120"/>
        <end position="153"/>
    </location>
</feature>
<dbReference type="CDD" id="cd07361">
    <property type="entry name" value="MEMO_like"/>
    <property type="match status" value="1"/>
</dbReference>
<dbReference type="Gene3D" id="3.10.20.90">
    <property type="entry name" value="Phosphatidylinositol 3-kinase Catalytic Subunit, Chain A, domain 1"/>
    <property type="match status" value="1"/>
</dbReference>
<dbReference type="SUPFAM" id="SSF54277">
    <property type="entry name" value="CAD &amp; PB1 domains"/>
    <property type="match status" value="1"/>
</dbReference>
<dbReference type="SMART" id="SM00666">
    <property type="entry name" value="PB1"/>
    <property type="match status" value="1"/>
</dbReference>
<dbReference type="EMBL" id="JADGMS010000006">
    <property type="protein sequence ID" value="KAF9681268.1"/>
    <property type="molecule type" value="Genomic_DNA"/>
</dbReference>
<keyword evidence="2" id="KW-0677">Repeat</keyword>
<dbReference type="HAMAP" id="MF_00055">
    <property type="entry name" value="MEMO1"/>
    <property type="match status" value="1"/>
</dbReference>
<comment type="caution">
    <text evidence="7">The sequence shown here is derived from an EMBL/GenBank/DDBJ whole genome shotgun (WGS) entry which is preliminary data.</text>
</comment>
<dbReference type="InterPro" id="IPR053793">
    <property type="entry name" value="PB1-like"/>
</dbReference>
<keyword evidence="8" id="KW-1185">Reference proteome</keyword>
<feature type="region of interest" description="Disordered" evidence="5">
    <location>
        <begin position="1"/>
        <end position="33"/>
    </location>
</feature>
<evidence type="ECO:0000313" key="7">
    <source>
        <dbReference type="EMBL" id="KAF9681268.1"/>
    </source>
</evidence>
<dbReference type="PANTHER" id="PTHR46183:SF4">
    <property type="entry name" value="PROTEIN PHOX4"/>
    <property type="match status" value="1"/>
</dbReference>
<dbReference type="Gene3D" id="3.40.830.10">
    <property type="entry name" value="LigB-like"/>
    <property type="match status" value="1"/>
</dbReference>
<dbReference type="SMART" id="SM00028">
    <property type="entry name" value="TPR"/>
    <property type="match status" value="3"/>
</dbReference>
<dbReference type="OrthoDB" id="2942533at2759"/>
<dbReference type="Pfam" id="PF01875">
    <property type="entry name" value="Memo"/>
    <property type="match status" value="1"/>
</dbReference>
<dbReference type="SUPFAM" id="SSF48452">
    <property type="entry name" value="TPR-like"/>
    <property type="match status" value="1"/>
</dbReference>
<dbReference type="PROSITE" id="PS50005">
    <property type="entry name" value="TPR"/>
    <property type="match status" value="2"/>
</dbReference>
<dbReference type="InterPro" id="IPR019734">
    <property type="entry name" value="TPR_rpt"/>
</dbReference>
<evidence type="ECO:0000313" key="8">
    <source>
        <dbReference type="Proteomes" id="UP000657918"/>
    </source>
</evidence>